<feature type="region of interest" description="Disordered" evidence="1">
    <location>
        <begin position="274"/>
        <end position="306"/>
    </location>
</feature>
<sequence>MEIFPKRNFIYLILFNLLIFVKVQESSSTNVHHEKSDHQNNHAELLSNVRMKIVSEHNQIEFLNLKQTNQMLANKNLPIWIVSGVIEETSLNKKHGNELKLDHEVMGQVGEFTMYQDPETTAAAVYFHHRRQFDGIIDYRYLIQELDIDLIHATDVNEFQIGESDAVVMRRKSMGHEIKDELESEDKKIAKTVEDENEEIKSEVNLNHGYPEILVIVSCEMAQELMKTEYTLTETYHEDEVEMEFVSNDKHLQSYSSSPRGVDPNRELNEAISEERREMDSQKYRYWTTGSSPSSSSSSGLLSSGESENSRMAIINSIASSYGNYGQSRSRLLSTPTPFPRLANSQENRSKLEATLYKSADALVEAQKAQIYEDIQRRIANVTSSSLNRRLWRNNSTIINNRERQHKLRMKHHRYSIKGKRNRGINNGKHEFKSI</sequence>
<feature type="region of interest" description="Disordered" evidence="1">
    <location>
        <begin position="326"/>
        <end position="345"/>
    </location>
</feature>
<comment type="caution">
    <text evidence="3">The sequence shown here is derived from an EMBL/GenBank/DDBJ whole genome shotgun (WGS) entry which is preliminary data.</text>
</comment>
<accession>A0AA39F3T0</accession>
<feature type="signal peptide" evidence="2">
    <location>
        <begin position="1"/>
        <end position="28"/>
    </location>
</feature>
<dbReference type="Proteomes" id="UP001168972">
    <property type="component" value="Unassembled WGS sequence"/>
</dbReference>
<feature type="compositionally biased region" description="Polar residues" evidence="1">
    <location>
        <begin position="326"/>
        <end position="336"/>
    </location>
</feature>
<evidence type="ECO:0000313" key="4">
    <source>
        <dbReference type="Proteomes" id="UP001168972"/>
    </source>
</evidence>
<reference evidence="3" key="2">
    <citation type="submission" date="2023-03" db="EMBL/GenBank/DDBJ databases">
        <authorList>
            <person name="Inwood S.N."/>
            <person name="Skelly J.G."/>
            <person name="Guhlin J."/>
            <person name="Harrop T.W.R."/>
            <person name="Goldson S.G."/>
            <person name="Dearden P.K."/>
        </authorList>
    </citation>
    <scope>NUCLEOTIDE SEQUENCE</scope>
    <source>
        <strain evidence="3">Lincoln</strain>
        <tissue evidence="3">Whole body</tissue>
    </source>
</reference>
<proteinExistence type="predicted"/>
<evidence type="ECO:0000256" key="2">
    <source>
        <dbReference type="SAM" id="SignalP"/>
    </source>
</evidence>
<dbReference type="EMBL" id="JAQQBR010001833">
    <property type="protein sequence ID" value="KAK0162388.1"/>
    <property type="molecule type" value="Genomic_DNA"/>
</dbReference>
<reference evidence="3" key="1">
    <citation type="journal article" date="2023" name="bioRxiv">
        <title>Scaffold-level genome assemblies of two parasitoid biocontrol wasps reveal the parthenogenesis mechanism and an associated novel virus.</title>
        <authorList>
            <person name="Inwood S."/>
            <person name="Skelly J."/>
            <person name="Guhlin J."/>
            <person name="Harrop T."/>
            <person name="Goldson S."/>
            <person name="Dearden P."/>
        </authorList>
    </citation>
    <scope>NUCLEOTIDE SEQUENCE</scope>
    <source>
        <strain evidence="3">Lincoln</strain>
        <tissue evidence="3">Whole body</tissue>
    </source>
</reference>
<organism evidence="3 4">
    <name type="scientific">Microctonus hyperodae</name>
    <name type="common">Parasitoid wasp</name>
    <dbReference type="NCBI Taxonomy" id="165561"/>
    <lineage>
        <taxon>Eukaryota</taxon>
        <taxon>Metazoa</taxon>
        <taxon>Ecdysozoa</taxon>
        <taxon>Arthropoda</taxon>
        <taxon>Hexapoda</taxon>
        <taxon>Insecta</taxon>
        <taxon>Pterygota</taxon>
        <taxon>Neoptera</taxon>
        <taxon>Endopterygota</taxon>
        <taxon>Hymenoptera</taxon>
        <taxon>Apocrita</taxon>
        <taxon>Ichneumonoidea</taxon>
        <taxon>Braconidae</taxon>
        <taxon>Euphorinae</taxon>
        <taxon>Microctonus</taxon>
    </lineage>
</organism>
<feature type="compositionally biased region" description="Basic and acidic residues" evidence="1">
    <location>
        <begin position="274"/>
        <end position="283"/>
    </location>
</feature>
<name>A0AA39F3T0_MICHY</name>
<dbReference type="AlphaFoldDB" id="A0AA39F3T0"/>
<feature type="compositionally biased region" description="Low complexity" evidence="1">
    <location>
        <begin position="291"/>
        <end position="306"/>
    </location>
</feature>
<gene>
    <name evidence="3" type="ORF">PV327_006168</name>
</gene>
<keyword evidence="2" id="KW-0732">Signal</keyword>
<evidence type="ECO:0000256" key="1">
    <source>
        <dbReference type="SAM" id="MobiDB-lite"/>
    </source>
</evidence>
<protein>
    <submittedName>
        <fullName evidence="3">Uncharacterized protein</fullName>
    </submittedName>
</protein>
<evidence type="ECO:0000313" key="3">
    <source>
        <dbReference type="EMBL" id="KAK0162388.1"/>
    </source>
</evidence>
<feature type="chain" id="PRO_5041290858" evidence="2">
    <location>
        <begin position="29"/>
        <end position="435"/>
    </location>
</feature>
<keyword evidence="4" id="KW-1185">Reference proteome</keyword>